<proteinExistence type="predicted"/>
<dbReference type="EMBL" id="NNRK01000021">
    <property type="protein sequence ID" value="OYR16797.1"/>
    <property type="molecule type" value="Genomic_DNA"/>
</dbReference>
<accession>A0A256FPP0</accession>
<reference evidence="1 2" key="1">
    <citation type="submission" date="2017-07" db="EMBL/GenBank/DDBJ databases">
        <title>Phylogenetic study on the rhizospheric bacterium Ochrobactrum sp. A44.</title>
        <authorList>
            <person name="Krzyzanowska D.M."/>
            <person name="Ossowicki A."/>
            <person name="Rajewska M."/>
            <person name="Maciag T."/>
            <person name="Kaczynski Z."/>
            <person name="Czerwicka M."/>
            <person name="Jafra S."/>
        </authorList>
    </citation>
    <scope>NUCLEOTIDE SEQUENCE [LARGE SCALE GENOMIC DNA]</scope>
    <source>
        <strain evidence="1 2">PR17</strain>
    </source>
</reference>
<name>A0A256FPP0_9HYPH</name>
<gene>
    <name evidence="1" type="ORF">CEV32_4096</name>
</gene>
<sequence length="41" mass="4422">MEFDRYNVLIRAPLATKTLGMEADCIGIGASEFLGLFATVS</sequence>
<organism evidence="1 2">
    <name type="scientific">Brucella rhizosphaerae</name>
    <dbReference type="NCBI Taxonomy" id="571254"/>
    <lineage>
        <taxon>Bacteria</taxon>
        <taxon>Pseudomonadati</taxon>
        <taxon>Pseudomonadota</taxon>
        <taxon>Alphaproteobacteria</taxon>
        <taxon>Hyphomicrobiales</taxon>
        <taxon>Brucellaceae</taxon>
        <taxon>Brucella/Ochrobactrum group</taxon>
        <taxon>Brucella</taxon>
    </lineage>
</organism>
<protein>
    <submittedName>
        <fullName evidence="1">Uncharacterized protein</fullName>
    </submittedName>
</protein>
<keyword evidence="2" id="KW-1185">Reference proteome</keyword>
<comment type="caution">
    <text evidence="1">The sequence shown here is derived from an EMBL/GenBank/DDBJ whole genome shotgun (WGS) entry which is preliminary data.</text>
</comment>
<dbReference type="AlphaFoldDB" id="A0A256FPP0"/>
<dbReference type="Proteomes" id="UP000216345">
    <property type="component" value="Unassembled WGS sequence"/>
</dbReference>
<evidence type="ECO:0000313" key="2">
    <source>
        <dbReference type="Proteomes" id="UP000216345"/>
    </source>
</evidence>
<evidence type="ECO:0000313" key="1">
    <source>
        <dbReference type="EMBL" id="OYR16797.1"/>
    </source>
</evidence>